<dbReference type="HOGENOM" id="CLU_3260252_0_0_1"/>
<dbReference type="EMBL" id="EAAA01002774">
    <property type="status" value="NOT_ANNOTATED_CDS"/>
    <property type="molecule type" value="Genomic_DNA"/>
</dbReference>
<organism evidence="1 2">
    <name type="scientific">Ciona intestinalis</name>
    <name type="common">Transparent sea squirt</name>
    <name type="synonym">Ascidia intestinalis</name>
    <dbReference type="NCBI Taxonomy" id="7719"/>
    <lineage>
        <taxon>Eukaryota</taxon>
        <taxon>Metazoa</taxon>
        <taxon>Chordata</taxon>
        <taxon>Tunicata</taxon>
        <taxon>Ascidiacea</taxon>
        <taxon>Phlebobranchia</taxon>
        <taxon>Cionidae</taxon>
        <taxon>Ciona</taxon>
    </lineage>
</organism>
<evidence type="ECO:0000313" key="1">
    <source>
        <dbReference type="Ensembl" id="ENSCINP00000033001.1"/>
    </source>
</evidence>
<protein>
    <submittedName>
        <fullName evidence="1">Uncharacterized protein</fullName>
    </submittedName>
</protein>
<keyword evidence="2" id="KW-1185">Reference proteome</keyword>
<reference evidence="1" key="3">
    <citation type="submission" date="2025-08" db="UniProtKB">
        <authorList>
            <consortium name="Ensembl"/>
        </authorList>
    </citation>
    <scope>IDENTIFICATION</scope>
</reference>
<dbReference type="Ensembl" id="ENSCINT00000031679.1">
    <property type="protein sequence ID" value="ENSCINP00000033001.1"/>
    <property type="gene ID" value="ENSCING00000023417.1"/>
</dbReference>
<evidence type="ECO:0000313" key="2">
    <source>
        <dbReference type="Proteomes" id="UP000008144"/>
    </source>
</evidence>
<dbReference type="AlphaFoldDB" id="H2XTL7"/>
<reference evidence="1" key="4">
    <citation type="submission" date="2025-09" db="UniProtKB">
        <authorList>
            <consortium name="Ensembl"/>
        </authorList>
    </citation>
    <scope>IDENTIFICATION</scope>
</reference>
<sequence>MQQRRIGGSSSKKIETHLLSALHKVDYMLWDIINKFAAKNLV</sequence>
<accession>H2XTL7</accession>
<proteinExistence type="predicted"/>
<reference evidence="1" key="2">
    <citation type="journal article" date="2008" name="Genome Biol.">
        <title>Improved genome assembly and evidence-based global gene model set for the chordate Ciona intestinalis: new insight into intron and operon populations.</title>
        <authorList>
            <person name="Satou Y."/>
            <person name="Mineta K."/>
            <person name="Ogasawara M."/>
            <person name="Sasakura Y."/>
            <person name="Shoguchi E."/>
            <person name="Ueno K."/>
            <person name="Yamada L."/>
            <person name="Matsumoto J."/>
            <person name="Wasserscheid J."/>
            <person name="Dewar K."/>
            <person name="Wiley G.B."/>
            <person name="Macmil S.L."/>
            <person name="Roe B.A."/>
            <person name="Zeller R.W."/>
            <person name="Hastings K.E."/>
            <person name="Lemaire P."/>
            <person name="Lindquist E."/>
            <person name="Endo T."/>
            <person name="Hotta K."/>
            <person name="Inaba K."/>
        </authorList>
    </citation>
    <scope>NUCLEOTIDE SEQUENCE [LARGE SCALE GENOMIC DNA]</scope>
    <source>
        <strain evidence="1">wild type</strain>
    </source>
</reference>
<dbReference type="InParanoid" id="H2XTL7"/>
<dbReference type="Proteomes" id="UP000008144">
    <property type="component" value="Chromosome 8"/>
</dbReference>
<name>H2XTL7_CIOIN</name>
<reference evidence="2" key="1">
    <citation type="journal article" date="2002" name="Science">
        <title>The draft genome of Ciona intestinalis: insights into chordate and vertebrate origins.</title>
        <authorList>
            <person name="Dehal P."/>
            <person name="Satou Y."/>
            <person name="Campbell R.K."/>
            <person name="Chapman J."/>
            <person name="Degnan B."/>
            <person name="De Tomaso A."/>
            <person name="Davidson B."/>
            <person name="Di Gregorio A."/>
            <person name="Gelpke M."/>
            <person name="Goodstein D.M."/>
            <person name="Harafuji N."/>
            <person name="Hastings K.E."/>
            <person name="Ho I."/>
            <person name="Hotta K."/>
            <person name="Huang W."/>
            <person name="Kawashima T."/>
            <person name="Lemaire P."/>
            <person name="Martinez D."/>
            <person name="Meinertzhagen I.A."/>
            <person name="Necula S."/>
            <person name="Nonaka M."/>
            <person name="Putnam N."/>
            <person name="Rash S."/>
            <person name="Saiga H."/>
            <person name="Satake M."/>
            <person name="Terry A."/>
            <person name="Yamada L."/>
            <person name="Wang H.G."/>
            <person name="Awazu S."/>
            <person name="Azumi K."/>
            <person name="Boore J."/>
            <person name="Branno M."/>
            <person name="Chin-Bow S."/>
            <person name="DeSantis R."/>
            <person name="Doyle S."/>
            <person name="Francino P."/>
            <person name="Keys D.N."/>
            <person name="Haga S."/>
            <person name="Hayashi H."/>
            <person name="Hino K."/>
            <person name="Imai K.S."/>
            <person name="Inaba K."/>
            <person name="Kano S."/>
            <person name="Kobayashi K."/>
            <person name="Kobayashi M."/>
            <person name="Lee B.I."/>
            <person name="Makabe K.W."/>
            <person name="Manohar C."/>
            <person name="Matassi G."/>
            <person name="Medina M."/>
            <person name="Mochizuki Y."/>
            <person name="Mount S."/>
            <person name="Morishita T."/>
            <person name="Miura S."/>
            <person name="Nakayama A."/>
            <person name="Nishizaka S."/>
            <person name="Nomoto H."/>
            <person name="Ohta F."/>
            <person name="Oishi K."/>
            <person name="Rigoutsos I."/>
            <person name="Sano M."/>
            <person name="Sasaki A."/>
            <person name="Sasakura Y."/>
            <person name="Shoguchi E."/>
            <person name="Shin-i T."/>
            <person name="Spagnuolo A."/>
            <person name="Stainier D."/>
            <person name="Suzuki M.M."/>
            <person name="Tassy O."/>
            <person name="Takatori N."/>
            <person name="Tokuoka M."/>
            <person name="Yagi K."/>
            <person name="Yoshizaki F."/>
            <person name="Wada S."/>
            <person name="Zhang C."/>
            <person name="Hyatt P.D."/>
            <person name="Larimer F."/>
            <person name="Detter C."/>
            <person name="Doggett N."/>
            <person name="Glavina T."/>
            <person name="Hawkins T."/>
            <person name="Richardson P."/>
            <person name="Lucas S."/>
            <person name="Kohara Y."/>
            <person name="Levine M."/>
            <person name="Satoh N."/>
            <person name="Rokhsar D.S."/>
        </authorList>
    </citation>
    <scope>NUCLEOTIDE SEQUENCE [LARGE SCALE GENOMIC DNA]</scope>
</reference>